<name>A0ABW0T4Y8_9HYPH</name>
<protein>
    <recommendedName>
        <fullName evidence="3">HNH endonuclease</fullName>
    </recommendedName>
</protein>
<accession>A0ABW0T4Y8</accession>
<proteinExistence type="predicted"/>
<evidence type="ECO:0000313" key="2">
    <source>
        <dbReference type="Proteomes" id="UP001596107"/>
    </source>
</evidence>
<dbReference type="EMBL" id="JBHSNB010000001">
    <property type="protein sequence ID" value="MFC5584446.1"/>
    <property type="molecule type" value="Genomic_DNA"/>
</dbReference>
<gene>
    <name evidence="1" type="ORF">ACFPOD_04930</name>
</gene>
<dbReference type="RefSeq" id="WP_223019761.1">
    <property type="nucleotide sequence ID" value="NZ_CP078143.1"/>
</dbReference>
<organism evidence="1 2">
    <name type="scientific">Nitratireductor kimnyeongensis</name>
    <dbReference type="NCBI Taxonomy" id="430679"/>
    <lineage>
        <taxon>Bacteria</taxon>
        <taxon>Pseudomonadati</taxon>
        <taxon>Pseudomonadota</taxon>
        <taxon>Alphaproteobacteria</taxon>
        <taxon>Hyphomicrobiales</taxon>
        <taxon>Phyllobacteriaceae</taxon>
        <taxon>Nitratireductor</taxon>
    </lineage>
</organism>
<evidence type="ECO:0000313" key="1">
    <source>
        <dbReference type="EMBL" id="MFC5584446.1"/>
    </source>
</evidence>
<dbReference type="Proteomes" id="UP001596107">
    <property type="component" value="Unassembled WGS sequence"/>
</dbReference>
<keyword evidence="2" id="KW-1185">Reference proteome</keyword>
<reference evidence="2" key="1">
    <citation type="journal article" date="2019" name="Int. J. Syst. Evol. Microbiol.">
        <title>The Global Catalogue of Microorganisms (GCM) 10K type strain sequencing project: providing services to taxonomists for standard genome sequencing and annotation.</title>
        <authorList>
            <consortium name="The Broad Institute Genomics Platform"/>
            <consortium name="The Broad Institute Genome Sequencing Center for Infectious Disease"/>
            <person name="Wu L."/>
            <person name="Ma J."/>
        </authorList>
    </citation>
    <scope>NUCLEOTIDE SEQUENCE [LARGE SCALE GENOMIC DNA]</scope>
    <source>
        <strain evidence="2">JCM 3366</strain>
    </source>
</reference>
<evidence type="ECO:0008006" key="3">
    <source>
        <dbReference type="Google" id="ProtNLM"/>
    </source>
</evidence>
<comment type="caution">
    <text evidence="1">The sequence shown here is derived from an EMBL/GenBank/DDBJ whole genome shotgun (WGS) entry which is preliminary data.</text>
</comment>
<sequence>MAASCGALAKAPENRPMLIKSCPDCGADVYGVTAHRQFCNECKEKRKRDRHIRAAEKQRRKKGIPKVKGATFTCEECGEDFTPTSKSRQRYCCECGPKVALRSARERSFLNDNDGSRLRVGRECKCAHCGSKFTVMTKGARHKYCEECRELSDQNKLPHNRAAGRSWRKQKRASDPKFVLNEIMRRSVSRVLNGSKGGRSWESLVGYTVEELREHLERQFLPGMTWDNRGLNGWHIDHIRPISSFSYTSSDDPEFKECWALTNLRPMWGSENIRKKDQRIYLI</sequence>